<accession>X1IRG3</accession>
<feature type="transmembrane region" description="Helical" evidence="1">
    <location>
        <begin position="73"/>
        <end position="95"/>
    </location>
</feature>
<reference evidence="2" key="1">
    <citation type="journal article" date="2014" name="Front. Microbiol.">
        <title>High frequency of phylogenetically diverse reductive dehalogenase-homologous genes in deep subseafloor sedimentary metagenomes.</title>
        <authorList>
            <person name="Kawai M."/>
            <person name="Futagami T."/>
            <person name="Toyoda A."/>
            <person name="Takaki Y."/>
            <person name="Nishi S."/>
            <person name="Hori S."/>
            <person name="Arai W."/>
            <person name="Tsubouchi T."/>
            <person name="Morono Y."/>
            <person name="Uchiyama I."/>
            <person name="Ito T."/>
            <person name="Fujiyama A."/>
            <person name="Inagaki F."/>
            <person name="Takami H."/>
        </authorList>
    </citation>
    <scope>NUCLEOTIDE SEQUENCE</scope>
    <source>
        <strain evidence="2">Expedition CK06-06</strain>
    </source>
</reference>
<comment type="caution">
    <text evidence="2">The sequence shown here is derived from an EMBL/GenBank/DDBJ whole genome shotgun (WGS) entry which is preliminary data.</text>
</comment>
<name>X1IRG3_9ZZZZ</name>
<feature type="transmembrane region" description="Helical" evidence="1">
    <location>
        <begin position="184"/>
        <end position="203"/>
    </location>
</feature>
<feature type="transmembrane region" description="Helical" evidence="1">
    <location>
        <begin position="15"/>
        <end position="35"/>
    </location>
</feature>
<protein>
    <submittedName>
        <fullName evidence="2">Uncharacterized protein</fullName>
    </submittedName>
</protein>
<gene>
    <name evidence="2" type="ORF">S03H2_57928</name>
</gene>
<organism evidence="2">
    <name type="scientific">marine sediment metagenome</name>
    <dbReference type="NCBI Taxonomy" id="412755"/>
    <lineage>
        <taxon>unclassified sequences</taxon>
        <taxon>metagenomes</taxon>
        <taxon>ecological metagenomes</taxon>
    </lineage>
</organism>
<feature type="transmembrane region" description="Helical" evidence="1">
    <location>
        <begin position="143"/>
        <end position="163"/>
    </location>
</feature>
<sequence length="241" mass="27350">MIDILNNILPYISGLYTLPWILVGLIVTVLIAKITGREKIDRVMKKIGLILLYFFVPLLLFRIFLKVDFGTEQFAFVIVTSIILIFMYILAYVFAKYKAEKYGLKKSDKQLFIKTILTNQGRSSAFIGGALLAIKAWEVPAAIFIALVGIALFFFVPFILSYMHKKETHKSDEHIIALPWYLRLYPWYLLSFVIAAIVLHGPMGVNVNWGNSEGVVFTFYTALTIPAALYYVGAGIHPRDL</sequence>
<feature type="transmembrane region" description="Helical" evidence="1">
    <location>
        <begin position="116"/>
        <end position="137"/>
    </location>
</feature>
<keyword evidence="1" id="KW-1133">Transmembrane helix</keyword>
<evidence type="ECO:0000256" key="1">
    <source>
        <dbReference type="SAM" id="Phobius"/>
    </source>
</evidence>
<keyword evidence="1" id="KW-0812">Transmembrane</keyword>
<dbReference type="AlphaFoldDB" id="X1IRG3"/>
<dbReference type="EMBL" id="BARU01037147">
    <property type="protein sequence ID" value="GAH85021.1"/>
    <property type="molecule type" value="Genomic_DNA"/>
</dbReference>
<evidence type="ECO:0000313" key="2">
    <source>
        <dbReference type="EMBL" id="GAH85021.1"/>
    </source>
</evidence>
<feature type="transmembrane region" description="Helical" evidence="1">
    <location>
        <begin position="215"/>
        <end position="233"/>
    </location>
</feature>
<keyword evidence="1" id="KW-0472">Membrane</keyword>
<feature type="transmembrane region" description="Helical" evidence="1">
    <location>
        <begin position="47"/>
        <end position="67"/>
    </location>
</feature>
<proteinExistence type="predicted"/>
<feature type="non-terminal residue" evidence="2">
    <location>
        <position position="241"/>
    </location>
</feature>